<evidence type="ECO:0000313" key="2">
    <source>
        <dbReference type="EMBL" id="VDN22074.1"/>
    </source>
</evidence>
<dbReference type="EMBL" id="UYRT01080119">
    <property type="protein sequence ID" value="VDN22074.1"/>
    <property type="molecule type" value="Genomic_DNA"/>
</dbReference>
<dbReference type="OrthoDB" id="1915375at2759"/>
<reference evidence="4" key="1">
    <citation type="submission" date="2016-06" db="UniProtKB">
        <authorList>
            <consortium name="WormBaseParasite"/>
        </authorList>
    </citation>
    <scope>IDENTIFICATION</scope>
</reference>
<evidence type="ECO:0000313" key="3">
    <source>
        <dbReference type="Proteomes" id="UP000271098"/>
    </source>
</evidence>
<reference evidence="2 3" key="2">
    <citation type="submission" date="2018-11" db="EMBL/GenBank/DDBJ databases">
        <authorList>
            <consortium name="Pathogen Informatics"/>
        </authorList>
    </citation>
    <scope>NUCLEOTIDE SEQUENCE [LARGE SCALE GENOMIC DNA]</scope>
</reference>
<sequence>MKLLYRSVVFRPGRFFHTTKDVIESLEKEKNLDGKTDLERELEGNPIIADPEKLPDKKLPTAAATMA</sequence>
<feature type="compositionally biased region" description="Basic and acidic residues" evidence="1">
    <location>
        <begin position="34"/>
        <end position="43"/>
    </location>
</feature>
<protein>
    <submittedName>
        <fullName evidence="4">Ferredoxin</fullName>
    </submittedName>
</protein>
<dbReference type="Proteomes" id="UP000271098">
    <property type="component" value="Unassembled WGS sequence"/>
</dbReference>
<accession>A0A183DX89</accession>
<keyword evidence="3" id="KW-1185">Reference proteome</keyword>
<evidence type="ECO:0000313" key="4">
    <source>
        <dbReference type="WBParaSite" id="GPUH_0001334501-mRNA-1"/>
    </source>
</evidence>
<gene>
    <name evidence="2" type="ORF">GPUH_LOCUS13330</name>
</gene>
<name>A0A183DX89_9BILA</name>
<proteinExistence type="predicted"/>
<feature type="compositionally biased region" description="Basic and acidic residues" evidence="1">
    <location>
        <begin position="50"/>
        <end position="59"/>
    </location>
</feature>
<dbReference type="WBParaSite" id="GPUH_0001334501-mRNA-1">
    <property type="protein sequence ID" value="GPUH_0001334501-mRNA-1"/>
    <property type="gene ID" value="GPUH_0001334501"/>
</dbReference>
<evidence type="ECO:0000256" key="1">
    <source>
        <dbReference type="SAM" id="MobiDB-lite"/>
    </source>
</evidence>
<feature type="region of interest" description="Disordered" evidence="1">
    <location>
        <begin position="34"/>
        <end position="67"/>
    </location>
</feature>
<dbReference type="AlphaFoldDB" id="A0A183DX89"/>
<organism evidence="4">
    <name type="scientific">Gongylonema pulchrum</name>
    <dbReference type="NCBI Taxonomy" id="637853"/>
    <lineage>
        <taxon>Eukaryota</taxon>
        <taxon>Metazoa</taxon>
        <taxon>Ecdysozoa</taxon>
        <taxon>Nematoda</taxon>
        <taxon>Chromadorea</taxon>
        <taxon>Rhabditida</taxon>
        <taxon>Spirurina</taxon>
        <taxon>Spiruromorpha</taxon>
        <taxon>Spiruroidea</taxon>
        <taxon>Gongylonematidae</taxon>
        <taxon>Gongylonema</taxon>
    </lineage>
</organism>